<name>A0A256GU82_9HYPH</name>
<evidence type="ECO:0000313" key="1">
    <source>
        <dbReference type="EMBL" id="OYR30692.1"/>
    </source>
</evidence>
<evidence type="ECO:0000313" key="2">
    <source>
        <dbReference type="Proteomes" id="UP000216188"/>
    </source>
</evidence>
<dbReference type="AlphaFoldDB" id="A0A256GU82"/>
<sequence>MSEPRGTAAGRRGRGRIRVYSARLIVFYRQSGLSTRTLSILAGVHVA</sequence>
<protein>
    <submittedName>
        <fullName evidence="1">Uncharacterized protein</fullName>
    </submittedName>
</protein>
<dbReference type="EMBL" id="NNRM01000003">
    <property type="protein sequence ID" value="OYR30692.1"/>
    <property type="molecule type" value="Genomic_DNA"/>
</dbReference>
<reference evidence="1 2" key="1">
    <citation type="submission" date="2017-07" db="EMBL/GenBank/DDBJ databases">
        <title>Phylogenetic study on the rhizospheric bacterium Ochrobactrum sp. A44.</title>
        <authorList>
            <person name="Krzyzanowska D.M."/>
            <person name="Ossowicki A."/>
            <person name="Rajewska M."/>
            <person name="Maciag T."/>
            <person name="Kaczynski Z."/>
            <person name="Czerwicka M."/>
            <person name="Jafra S."/>
        </authorList>
    </citation>
    <scope>NUCLEOTIDE SEQUENCE [LARGE SCALE GENOMIC DNA]</scope>
    <source>
        <strain evidence="1 2">CCUG 30717</strain>
    </source>
</reference>
<organism evidence="1 2">
    <name type="scientific">Brucella pseudogrignonensis</name>
    <dbReference type="NCBI Taxonomy" id="419475"/>
    <lineage>
        <taxon>Bacteria</taxon>
        <taxon>Pseudomonadati</taxon>
        <taxon>Pseudomonadota</taxon>
        <taxon>Alphaproteobacteria</taxon>
        <taxon>Hyphomicrobiales</taxon>
        <taxon>Brucellaceae</taxon>
        <taxon>Brucella/Ochrobactrum group</taxon>
        <taxon>Brucella</taxon>
    </lineage>
</organism>
<dbReference type="Proteomes" id="UP000216188">
    <property type="component" value="Unassembled WGS sequence"/>
</dbReference>
<gene>
    <name evidence="1" type="ORF">CEV34_0174</name>
</gene>
<proteinExistence type="predicted"/>
<keyword evidence="2" id="KW-1185">Reference proteome</keyword>
<accession>A0A256GU82</accession>
<comment type="caution">
    <text evidence="1">The sequence shown here is derived from an EMBL/GenBank/DDBJ whole genome shotgun (WGS) entry which is preliminary data.</text>
</comment>